<keyword evidence="1" id="KW-0862">Zinc</keyword>
<dbReference type="InterPro" id="IPR013087">
    <property type="entry name" value="Znf_C2H2_type"/>
</dbReference>
<feature type="region of interest" description="Disordered" evidence="2">
    <location>
        <begin position="70"/>
        <end position="100"/>
    </location>
</feature>
<sequence length="921" mass="99115">MLLLPFASLIYVQEFFRCRNPHRRRPSVEYVAIREVGDKLTNRYTPVDVGMYFRSTDEAMLSVCRPLENSHGRMNNGSNNLSSSLSSSQSQSNPERRDANGNLLADQENATQFENSDESAEPMTITVRCDVCDMLFLNPSYLRKHLAEAHGMVVTSSLQQQQQQEAKMPPPPFYREKVSDGKDVVCCCLQEELEEPDETVETHPDRDVITAERNEQTESSSSVDISSDPTSQFLKAYADSVASLVCVYCTLQLPSAEHLYLHMVQQHAPDMQANDPAMQAQDIWPSKGPMRDTSSASSTSSSTSSALQLVPGTAAEDTKPQQVNIPPAPSADVVFRCNSCRRHFRAQRNLDAHKRKKHQHRTVSALLSADSSTTSAGSNDALLGNVGAMTSAQQNQQQQQLAWTNLLAQNFMYQAAMGQSAAPATTEQQNAYGQQQQQAITAAALGAYMPSMSDMTCPVCRQLTVLFQSHLLAAHSPTSGVIGQSSMYNAELTAALAASALLQQGAVHASNGQLVALDLSAKTSSAEETGIGRGGAYCELCQKEFCNKYFLRTHKLNMHGIYADDHHSPQTKQRTPVKQSCSGDVPLAAAPPTSNGCASPSSGGELETSAVADSDLFPPLAKQSRKAEMGSELSSEGLIQNVGKASQMTASLAAAPIGKEGATAGGNILSCNLCVKSFPSFFALIAHRYRDHGSFDSSVLSPYVSLGGSARIPVTPMGHILPVAGTYGHELDNESVLCDICNREIASRYFLRFHLKNVHGIDPPDVAALSLKMGSSRERLGRSTSSGSSSSGVKNFCEICKKELCNKYFLRTHMLKMHGIVIDDHKVVIGSINNVDNGNGSSSTTATTAAASTTVAAAASTVARSEGKRFQCCHCGEEVASTMELKTHFDQMHGSKAMAEQNGPPQATSRLSSEAPSGGDP</sequence>
<accession>A0A085NII7</accession>
<dbReference type="PANTHER" id="PTHR21190:SF1">
    <property type="entry name" value="GH10077P"/>
    <property type="match status" value="1"/>
</dbReference>
<dbReference type="EMBL" id="KL367496">
    <property type="protein sequence ID" value="KFD69283.1"/>
    <property type="molecule type" value="Genomic_DNA"/>
</dbReference>
<name>A0A085NII7_9BILA</name>
<feature type="domain" description="C2H2-type" evidence="3">
    <location>
        <begin position="335"/>
        <end position="358"/>
    </location>
</feature>
<evidence type="ECO:0000313" key="4">
    <source>
        <dbReference type="EMBL" id="KFD48693.1"/>
    </source>
</evidence>
<dbReference type="PROSITE" id="PS00028">
    <property type="entry name" value="ZINC_FINGER_C2H2_1"/>
    <property type="match status" value="7"/>
</dbReference>
<evidence type="ECO:0000256" key="2">
    <source>
        <dbReference type="SAM" id="MobiDB-lite"/>
    </source>
</evidence>
<dbReference type="SMART" id="SM00355">
    <property type="entry name" value="ZnF_C2H2"/>
    <property type="match status" value="8"/>
</dbReference>
<gene>
    <name evidence="4" type="ORF">M513_10404</name>
    <name evidence="5" type="ORF">M514_10404</name>
</gene>
<feature type="compositionally biased region" description="Low complexity" evidence="2">
    <location>
        <begin position="293"/>
        <end position="306"/>
    </location>
</feature>
<feature type="domain" description="C2H2-type" evidence="3">
    <location>
        <begin position="736"/>
        <end position="764"/>
    </location>
</feature>
<dbReference type="GO" id="GO:0008270">
    <property type="term" value="F:zinc ion binding"/>
    <property type="evidence" value="ECO:0007669"/>
    <property type="project" value="UniProtKB-KW"/>
</dbReference>
<feature type="compositionally biased region" description="Polar residues" evidence="2">
    <location>
        <begin position="903"/>
        <end position="915"/>
    </location>
</feature>
<dbReference type="PANTHER" id="PTHR21190">
    <property type="entry name" value="GH10077P"/>
    <property type="match status" value="1"/>
</dbReference>
<keyword evidence="1" id="KW-0863">Zinc-finger</keyword>
<feature type="compositionally biased region" description="Low complexity" evidence="2">
    <location>
        <begin position="75"/>
        <end position="93"/>
    </location>
</feature>
<feature type="region of interest" description="Disordered" evidence="2">
    <location>
        <begin position="893"/>
        <end position="921"/>
    </location>
</feature>
<dbReference type="Proteomes" id="UP000030758">
    <property type="component" value="Unassembled WGS sequence"/>
</dbReference>
<dbReference type="EMBL" id="KL363286">
    <property type="protein sequence ID" value="KFD48693.1"/>
    <property type="molecule type" value="Genomic_DNA"/>
</dbReference>
<evidence type="ECO:0000313" key="6">
    <source>
        <dbReference type="Proteomes" id="UP000030764"/>
    </source>
</evidence>
<protein>
    <recommendedName>
        <fullName evidence="3">C2H2-type domain-containing protein</fullName>
    </recommendedName>
</protein>
<dbReference type="Gene3D" id="3.30.160.60">
    <property type="entry name" value="Classic Zinc Finger"/>
    <property type="match status" value="1"/>
</dbReference>
<keyword evidence="1" id="KW-0479">Metal-binding</keyword>
<proteinExistence type="predicted"/>
<evidence type="ECO:0000256" key="1">
    <source>
        <dbReference type="PROSITE-ProRule" id="PRU00042"/>
    </source>
</evidence>
<organism evidence="5">
    <name type="scientific">Trichuris suis</name>
    <name type="common">pig whipworm</name>
    <dbReference type="NCBI Taxonomy" id="68888"/>
    <lineage>
        <taxon>Eukaryota</taxon>
        <taxon>Metazoa</taxon>
        <taxon>Ecdysozoa</taxon>
        <taxon>Nematoda</taxon>
        <taxon>Enoplea</taxon>
        <taxon>Dorylaimia</taxon>
        <taxon>Trichinellida</taxon>
        <taxon>Trichuridae</taxon>
        <taxon>Trichuris</taxon>
    </lineage>
</organism>
<feature type="region of interest" description="Disordered" evidence="2">
    <location>
        <begin position="195"/>
        <end position="228"/>
    </location>
</feature>
<dbReference type="Proteomes" id="UP000030764">
    <property type="component" value="Unassembled WGS sequence"/>
</dbReference>
<feature type="region of interest" description="Disordered" evidence="2">
    <location>
        <begin position="281"/>
        <end position="327"/>
    </location>
</feature>
<feature type="compositionally biased region" description="Basic and acidic residues" evidence="2">
    <location>
        <begin position="200"/>
        <end position="216"/>
    </location>
</feature>
<reference evidence="5 6" key="1">
    <citation type="journal article" date="2014" name="Nat. Genet.">
        <title>Genome and transcriptome of the porcine whipworm Trichuris suis.</title>
        <authorList>
            <person name="Jex A.R."/>
            <person name="Nejsum P."/>
            <person name="Schwarz E.M."/>
            <person name="Hu L."/>
            <person name="Young N.D."/>
            <person name="Hall R.S."/>
            <person name="Korhonen P.K."/>
            <person name="Liao S."/>
            <person name="Thamsborg S."/>
            <person name="Xia J."/>
            <person name="Xu P."/>
            <person name="Wang S."/>
            <person name="Scheerlinck J.P."/>
            <person name="Hofmann A."/>
            <person name="Sternberg P.W."/>
            <person name="Wang J."/>
            <person name="Gasser R.B."/>
        </authorList>
    </citation>
    <scope>NUCLEOTIDE SEQUENCE [LARGE SCALE GENOMIC DNA]</scope>
    <source>
        <strain evidence="5">DCEP-RM93F</strain>
        <strain evidence="4">DCEP-RM93M</strain>
    </source>
</reference>
<feature type="region of interest" description="Disordered" evidence="2">
    <location>
        <begin position="564"/>
        <end position="585"/>
    </location>
</feature>
<dbReference type="PROSITE" id="PS50157">
    <property type="entry name" value="ZINC_FINGER_C2H2_2"/>
    <property type="match status" value="2"/>
</dbReference>
<keyword evidence="6" id="KW-1185">Reference proteome</keyword>
<dbReference type="AlphaFoldDB" id="A0A085NII7"/>
<evidence type="ECO:0000313" key="5">
    <source>
        <dbReference type="EMBL" id="KFD69283.1"/>
    </source>
</evidence>
<feature type="compositionally biased region" description="Polar residues" evidence="2">
    <location>
        <begin position="570"/>
        <end position="582"/>
    </location>
</feature>
<feature type="compositionally biased region" description="Low complexity" evidence="2">
    <location>
        <begin position="219"/>
        <end position="228"/>
    </location>
</feature>
<evidence type="ECO:0000259" key="3">
    <source>
        <dbReference type="PROSITE" id="PS50157"/>
    </source>
</evidence>